<dbReference type="Gene3D" id="3.40.50.300">
    <property type="entry name" value="P-loop containing nucleotide triphosphate hydrolases"/>
    <property type="match status" value="1"/>
</dbReference>
<evidence type="ECO:0000313" key="2">
    <source>
        <dbReference type="EMBL" id="KAJ5320811.1"/>
    </source>
</evidence>
<reference evidence="2" key="1">
    <citation type="submission" date="2022-12" db="EMBL/GenBank/DDBJ databases">
        <authorList>
            <person name="Petersen C."/>
        </authorList>
    </citation>
    <scope>NUCLEOTIDE SEQUENCE</scope>
    <source>
        <strain evidence="2">IBT 21472</strain>
    </source>
</reference>
<dbReference type="CDD" id="cd02024">
    <property type="entry name" value="NRK1"/>
    <property type="match status" value="1"/>
</dbReference>
<dbReference type="OrthoDB" id="10041966at2759"/>
<sequence length="306" mass="33455">MTDPDPNPPQALIVGISGPSSSGKTTLARLLQRIFCGVSLDSTKALNTFIIHEDDFYYPDDQIPYTTTPSGTRIQDWDTVSAIDTAFLSQALSYVRETGHLPPRLQSKEDQNEKGESGVPDSLVSELRDLVGKRLSSASKSNVGTIAFMEGFLLYAPPQDEGHVLRKVHGAIDLPLFLPASYANVKRRREGRSGYVTIGAAPEPEEGQGLGEKGGEVDLEGEDDRPPQNFWVDPPGYVDDVVWPRYVEDHAWLIVAKEGEGSLVERVGDGLDVRRHVGVRVVPGGEVGMETLLRWAVEEVLGAYCL</sequence>
<comment type="caution">
    <text evidence="2">The sequence shown here is derived from an EMBL/GenBank/DDBJ whole genome shotgun (WGS) entry which is preliminary data.</text>
</comment>
<proteinExistence type="predicted"/>
<evidence type="ECO:0000256" key="1">
    <source>
        <dbReference type="SAM" id="MobiDB-lite"/>
    </source>
</evidence>
<dbReference type="InterPro" id="IPR027417">
    <property type="entry name" value="P-loop_NTPase"/>
</dbReference>
<accession>A0A9W9PZ04</accession>
<dbReference type="Proteomes" id="UP001147746">
    <property type="component" value="Unassembled WGS sequence"/>
</dbReference>
<dbReference type="EMBL" id="JAPZBO010000003">
    <property type="protein sequence ID" value="KAJ5320811.1"/>
    <property type="molecule type" value="Genomic_DNA"/>
</dbReference>
<dbReference type="PANTHER" id="PTHR10285">
    <property type="entry name" value="URIDINE KINASE"/>
    <property type="match status" value="1"/>
</dbReference>
<name>A0A9W9PZ04_9EURO</name>
<feature type="region of interest" description="Disordered" evidence="1">
    <location>
        <begin position="99"/>
        <end position="121"/>
    </location>
</feature>
<dbReference type="SUPFAM" id="SSF52540">
    <property type="entry name" value="P-loop containing nucleoside triphosphate hydrolases"/>
    <property type="match status" value="1"/>
</dbReference>
<keyword evidence="3" id="KW-1185">Reference proteome</keyword>
<feature type="region of interest" description="Disordered" evidence="1">
    <location>
        <begin position="198"/>
        <end position="230"/>
    </location>
</feature>
<gene>
    <name evidence="2" type="ORF">N7476_003813</name>
</gene>
<protein>
    <recommendedName>
        <fullName evidence="4">Phosphoribulokinase/uridine kinase domain-containing protein</fullName>
    </recommendedName>
</protein>
<reference evidence="2" key="2">
    <citation type="journal article" date="2023" name="IMA Fungus">
        <title>Comparative genomic study of the Penicillium genus elucidates a diverse pangenome and 15 lateral gene transfer events.</title>
        <authorList>
            <person name="Petersen C."/>
            <person name="Sorensen T."/>
            <person name="Nielsen M.R."/>
            <person name="Sondergaard T.E."/>
            <person name="Sorensen J.L."/>
            <person name="Fitzpatrick D.A."/>
            <person name="Frisvad J.C."/>
            <person name="Nielsen K.L."/>
        </authorList>
    </citation>
    <scope>NUCLEOTIDE SEQUENCE</scope>
    <source>
        <strain evidence="2">IBT 21472</strain>
    </source>
</reference>
<evidence type="ECO:0008006" key="4">
    <source>
        <dbReference type="Google" id="ProtNLM"/>
    </source>
</evidence>
<dbReference type="AlphaFoldDB" id="A0A9W9PZ04"/>
<organism evidence="2 3">
    <name type="scientific">Penicillium atrosanguineum</name>
    <dbReference type="NCBI Taxonomy" id="1132637"/>
    <lineage>
        <taxon>Eukaryota</taxon>
        <taxon>Fungi</taxon>
        <taxon>Dikarya</taxon>
        <taxon>Ascomycota</taxon>
        <taxon>Pezizomycotina</taxon>
        <taxon>Eurotiomycetes</taxon>
        <taxon>Eurotiomycetidae</taxon>
        <taxon>Eurotiales</taxon>
        <taxon>Aspergillaceae</taxon>
        <taxon>Penicillium</taxon>
    </lineage>
</organism>
<feature type="compositionally biased region" description="Basic and acidic residues" evidence="1">
    <location>
        <begin position="106"/>
        <end position="116"/>
    </location>
</feature>
<evidence type="ECO:0000313" key="3">
    <source>
        <dbReference type="Proteomes" id="UP001147746"/>
    </source>
</evidence>